<accession>A0ACC0N3Y8</accession>
<sequence>MGQNIRVMQRAISSLQDDVSDLLQPIVGHEDEEMGEGRHDDENRDGSDDYSDAARDADDFAFGHGGRRERSGSNDGGSASGHGGSDDGDGDGDGNLGADDMGESRRNYSLPQRQG</sequence>
<comment type="caution">
    <text evidence="1">The sequence shown here is derived from an EMBL/GenBank/DDBJ whole genome shotgun (WGS) entry which is preliminary data.</text>
</comment>
<dbReference type="EMBL" id="CM046394">
    <property type="protein sequence ID" value="KAI8547976.1"/>
    <property type="molecule type" value="Genomic_DNA"/>
</dbReference>
<gene>
    <name evidence="1" type="ORF">RHMOL_Rhmol07G0236900</name>
</gene>
<organism evidence="1 2">
    <name type="scientific">Rhododendron molle</name>
    <name type="common">Chinese azalea</name>
    <name type="synonym">Azalea mollis</name>
    <dbReference type="NCBI Taxonomy" id="49168"/>
    <lineage>
        <taxon>Eukaryota</taxon>
        <taxon>Viridiplantae</taxon>
        <taxon>Streptophyta</taxon>
        <taxon>Embryophyta</taxon>
        <taxon>Tracheophyta</taxon>
        <taxon>Spermatophyta</taxon>
        <taxon>Magnoliopsida</taxon>
        <taxon>eudicotyledons</taxon>
        <taxon>Gunneridae</taxon>
        <taxon>Pentapetalae</taxon>
        <taxon>asterids</taxon>
        <taxon>Ericales</taxon>
        <taxon>Ericaceae</taxon>
        <taxon>Ericoideae</taxon>
        <taxon>Rhodoreae</taxon>
        <taxon>Rhododendron</taxon>
    </lineage>
</organism>
<evidence type="ECO:0000313" key="2">
    <source>
        <dbReference type="Proteomes" id="UP001062846"/>
    </source>
</evidence>
<keyword evidence="2" id="KW-1185">Reference proteome</keyword>
<protein>
    <submittedName>
        <fullName evidence="1">Uncharacterized protein</fullName>
    </submittedName>
</protein>
<reference evidence="1" key="1">
    <citation type="submission" date="2022-02" db="EMBL/GenBank/DDBJ databases">
        <title>Plant Genome Project.</title>
        <authorList>
            <person name="Zhang R.-G."/>
        </authorList>
    </citation>
    <scope>NUCLEOTIDE SEQUENCE</scope>
    <source>
        <strain evidence="1">AT1</strain>
    </source>
</reference>
<name>A0ACC0N3Y8_RHOML</name>
<proteinExistence type="predicted"/>
<dbReference type="Proteomes" id="UP001062846">
    <property type="component" value="Chromosome 7"/>
</dbReference>
<evidence type="ECO:0000313" key="1">
    <source>
        <dbReference type="EMBL" id="KAI8547976.1"/>
    </source>
</evidence>